<comment type="caution">
    <text evidence="3">The sequence shown here is derived from an EMBL/GenBank/DDBJ whole genome shotgun (WGS) entry which is preliminary data.</text>
</comment>
<name>A0ABT1VVX7_9PROT</name>
<keyword evidence="1" id="KW-0175">Coiled coil</keyword>
<evidence type="ECO:0000313" key="3">
    <source>
        <dbReference type="EMBL" id="MCQ8240498.1"/>
    </source>
</evidence>
<dbReference type="PANTHER" id="PTHR32114:SF2">
    <property type="entry name" value="ABC TRANSPORTER ABCH.3"/>
    <property type="match status" value="1"/>
</dbReference>
<reference evidence="3 4" key="1">
    <citation type="submission" date="2022-06" db="EMBL/GenBank/DDBJ databases">
        <title>Rhizosaccharibacter gen. nov. sp. nov. KSS12, endophytic bacteria isolated from sugarcane.</title>
        <authorList>
            <person name="Pitiwittayakul N."/>
        </authorList>
    </citation>
    <scope>NUCLEOTIDE SEQUENCE [LARGE SCALE GENOMIC DNA]</scope>
    <source>
        <strain evidence="3 4">KSS12</strain>
    </source>
</reference>
<proteinExistence type="predicted"/>
<evidence type="ECO:0000313" key="4">
    <source>
        <dbReference type="Proteomes" id="UP001524547"/>
    </source>
</evidence>
<feature type="coiled-coil region" evidence="1">
    <location>
        <begin position="325"/>
        <end position="400"/>
    </location>
</feature>
<dbReference type="InterPro" id="IPR038729">
    <property type="entry name" value="Rad50/SbcC_AAA"/>
</dbReference>
<dbReference type="SUPFAM" id="SSF52540">
    <property type="entry name" value="P-loop containing nucleoside triphosphate hydrolases"/>
    <property type="match status" value="1"/>
</dbReference>
<dbReference type="Proteomes" id="UP001524547">
    <property type="component" value="Unassembled WGS sequence"/>
</dbReference>
<evidence type="ECO:0000256" key="1">
    <source>
        <dbReference type="SAM" id="Coils"/>
    </source>
</evidence>
<dbReference type="Gene3D" id="3.40.50.300">
    <property type="entry name" value="P-loop containing nucleotide triphosphate hydrolases"/>
    <property type="match status" value="2"/>
</dbReference>
<sequence>MSDLYLRSVELSNFRIYGDSYALELPGGPGVTLITGANGLGKTSFFDGVEWALTNQVSRFQDIPVDARRKERDPLTRIGAPTDSHRVSLQFSDGEPIDRGAGFVPEEGAIAQLLKRPEWAEITNLHGYLSITHFLGQAATQRFSLRKPNKQWEALKGPAGVDRINALRERMSGVGVRRAFTRALEERTKKLSEASNAVTAWTSLLSERNRARQLSSSDEAVSPQALREAIELAATQVSGLVPDVFWSVHEPTMASESMLEALSDLLRVVEQHNAADAEATYTLAKIAADFDSASAETLTLRGMTHNIVQRRSAAIESLAEAESCLSLAAANLAATERQAAQAQARSATLTRVRAALAQLEGSQSRRDAATEQLERSEIEISRLNARSAALQESLARATAQRSERRVLSDSVTLARQRAEISGKLSATRAEIDRLVPLIASRQAAELRAQREALASRDTVVQTLIARITADLRAHDDRAKAIAEAVSMIAHRLGHDDVNCPVCASKFQPGQLAELARVQSTADARPASQLATALANARAESEGLRRLISDVERTNAELEQLQATIGMLRGQEQELRQQLVEAGGSANGVYDRSDVLLLEQQLIAFDAQLAVRETSEQIEVRLKGIETALGAEVTKQVTLQRSRDAADEYIDVARTALRQYAEIWTDDRGLVVDIDAERASIDRQLAHLFSRISSERAIVDEARLAKTSCLEAAVREQDAQTASNARLDALAAIRAGLIQRWTDAAQSGEPDADRVAQQRARVRERAAHLESVRATQQQLVAGYRKWMSDERLRQLEDRVAETVRSEKASSDLEVQRLLERRAEEARHELEVVQSARARIDTVGSHLQQRAESYADEVLVPLNATIKRFARTLMTWADASIIYRAEHHVTRSELRPGIVRSEADGSMTQLEMNPNLYFSEGQLSALSVAALLAASTTFGWSRWRGLLLDDPLQHNDVIHASAFMDLIRQMVRELRYQVILSTHDSSEAEFLGRKCRCAGIPYHVHELVPQGENGLISNAA</sequence>
<accession>A0ABT1VVX7</accession>
<organism evidence="3 4">
    <name type="scientific">Rhizosaccharibacter radicis</name>
    <dbReference type="NCBI Taxonomy" id="2782605"/>
    <lineage>
        <taxon>Bacteria</taxon>
        <taxon>Pseudomonadati</taxon>
        <taxon>Pseudomonadota</taxon>
        <taxon>Alphaproteobacteria</taxon>
        <taxon>Acetobacterales</taxon>
        <taxon>Acetobacteraceae</taxon>
        <taxon>Rhizosaccharibacter</taxon>
    </lineage>
</organism>
<dbReference type="Pfam" id="PF13476">
    <property type="entry name" value="AAA_23"/>
    <property type="match status" value="1"/>
</dbReference>
<dbReference type="RefSeq" id="WP_422919247.1">
    <property type="nucleotide sequence ID" value="NZ_JAMZEJ010000004.1"/>
</dbReference>
<evidence type="ECO:0000259" key="2">
    <source>
        <dbReference type="Pfam" id="PF13476"/>
    </source>
</evidence>
<dbReference type="EMBL" id="JAMZEJ010000004">
    <property type="protein sequence ID" value="MCQ8240498.1"/>
    <property type="molecule type" value="Genomic_DNA"/>
</dbReference>
<dbReference type="InterPro" id="IPR027417">
    <property type="entry name" value="P-loop_NTPase"/>
</dbReference>
<gene>
    <name evidence="3" type="ORF">NFI88_06525</name>
</gene>
<feature type="domain" description="Rad50/SbcC-type AAA" evidence="2">
    <location>
        <begin position="8"/>
        <end position="93"/>
    </location>
</feature>
<dbReference type="PANTHER" id="PTHR32114">
    <property type="entry name" value="ABC TRANSPORTER ABCH.3"/>
    <property type="match status" value="1"/>
</dbReference>
<protein>
    <submittedName>
        <fullName evidence="3">AAA family ATPase</fullName>
    </submittedName>
</protein>
<keyword evidence="4" id="KW-1185">Reference proteome</keyword>
<feature type="coiled-coil region" evidence="1">
    <location>
        <begin position="533"/>
        <end position="577"/>
    </location>
</feature>